<dbReference type="Pfam" id="PF07716">
    <property type="entry name" value="bZIP_2"/>
    <property type="match status" value="1"/>
</dbReference>
<dbReference type="SUPFAM" id="SSF57959">
    <property type="entry name" value="Leucine zipper domain"/>
    <property type="match status" value="1"/>
</dbReference>
<dbReference type="EMBL" id="JH668246">
    <property type="protein sequence ID" value="EIM19758.1"/>
    <property type="molecule type" value="Genomic_DNA"/>
</dbReference>
<feature type="compositionally biased region" description="Polar residues" evidence="5">
    <location>
        <begin position="68"/>
        <end position="99"/>
    </location>
</feature>
<dbReference type="HOGENOM" id="CLU_1295301_0_0_1"/>
<evidence type="ECO:0000313" key="7">
    <source>
        <dbReference type="EMBL" id="EIM19758.1"/>
    </source>
</evidence>
<feature type="compositionally biased region" description="Polar residues" evidence="5">
    <location>
        <begin position="114"/>
        <end position="135"/>
    </location>
</feature>
<dbReference type="Proteomes" id="UP000005242">
    <property type="component" value="Unassembled WGS sequence"/>
</dbReference>
<dbReference type="STRING" id="671144.I4Y716"/>
<proteinExistence type="predicted"/>
<accession>I4Y716</accession>
<reference evidence="7 8" key="1">
    <citation type="journal article" date="2012" name="Fungal Genet. Biol.">
        <title>The genome of the xerotolerant mold Wallemia sebi reveals adaptations to osmotic stress and suggests cryptic sexual reproduction.</title>
        <authorList>
            <person name="Padamsee M."/>
            <person name="Kumar T.K.A."/>
            <person name="Riley R."/>
            <person name="Binder M."/>
            <person name="Boyd A."/>
            <person name="Calvo A.M."/>
            <person name="Furukawa K."/>
            <person name="Hesse C."/>
            <person name="Hohmann S."/>
            <person name="James T.Y."/>
            <person name="LaButti K."/>
            <person name="Lapidus A."/>
            <person name="Lindquist E."/>
            <person name="Lucas S."/>
            <person name="Miller K."/>
            <person name="Shantappa S."/>
            <person name="Grigoriev I.V."/>
            <person name="Hibbett D.S."/>
            <person name="McLaughlin D.J."/>
            <person name="Spatafora J.W."/>
            <person name="Aime M.C."/>
        </authorList>
    </citation>
    <scope>NUCLEOTIDE SEQUENCE [LARGE SCALE GENOMIC DNA]</scope>
    <source>
        <strain evidence="8">ATCC MYA-4683 / CBS 633.66</strain>
    </source>
</reference>
<dbReference type="GO" id="GO:0005667">
    <property type="term" value="C:transcription regulator complex"/>
    <property type="evidence" value="ECO:0007669"/>
    <property type="project" value="TreeGrafter"/>
</dbReference>
<dbReference type="PROSITE" id="PS00036">
    <property type="entry name" value="BZIP_BASIC"/>
    <property type="match status" value="1"/>
</dbReference>
<dbReference type="GeneID" id="18475735"/>
<dbReference type="GO" id="GO:0000978">
    <property type="term" value="F:RNA polymerase II cis-regulatory region sequence-specific DNA binding"/>
    <property type="evidence" value="ECO:0007669"/>
    <property type="project" value="TreeGrafter"/>
</dbReference>
<evidence type="ECO:0000256" key="1">
    <source>
        <dbReference type="ARBA" id="ARBA00023015"/>
    </source>
</evidence>
<organism evidence="7 8">
    <name type="scientific">Wallemia mellicola (strain ATCC MYA-4683 / CBS 633.66)</name>
    <name type="common">Wallemia sebi (CBS 633.66)</name>
    <dbReference type="NCBI Taxonomy" id="671144"/>
    <lineage>
        <taxon>Eukaryota</taxon>
        <taxon>Fungi</taxon>
        <taxon>Dikarya</taxon>
        <taxon>Basidiomycota</taxon>
        <taxon>Wallemiomycotina</taxon>
        <taxon>Wallemiomycetes</taxon>
        <taxon>Wallemiales</taxon>
        <taxon>Wallemiaceae</taxon>
        <taxon>Wallemia</taxon>
    </lineage>
</organism>
<protein>
    <recommendedName>
        <fullName evidence="6">BZIP domain-containing protein</fullName>
    </recommendedName>
</protein>
<evidence type="ECO:0000313" key="8">
    <source>
        <dbReference type="Proteomes" id="UP000005242"/>
    </source>
</evidence>
<feature type="region of interest" description="Disordered" evidence="5">
    <location>
        <begin position="68"/>
        <end position="144"/>
    </location>
</feature>
<dbReference type="PANTHER" id="PTHR11462:SF35">
    <property type="entry name" value="TRANSCRIPTION FACTOR JRA"/>
    <property type="match status" value="1"/>
</dbReference>
<dbReference type="KEGG" id="wse:WALSEDRAFT_70422"/>
<dbReference type="CDD" id="cd14705">
    <property type="entry name" value="bZIP_Zip1"/>
    <property type="match status" value="1"/>
</dbReference>
<evidence type="ECO:0000256" key="2">
    <source>
        <dbReference type="ARBA" id="ARBA00023125"/>
    </source>
</evidence>
<evidence type="ECO:0000256" key="4">
    <source>
        <dbReference type="SAM" id="Coils"/>
    </source>
</evidence>
<dbReference type="RefSeq" id="XP_006960266.1">
    <property type="nucleotide sequence ID" value="XM_006960204.1"/>
</dbReference>
<dbReference type="Gene3D" id="1.20.5.170">
    <property type="match status" value="1"/>
</dbReference>
<dbReference type="InParanoid" id="I4Y716"/>
<keyword evidence="2" id="KW-0238">DNA-binding</keyword>
<keyword evidence="4" id="KW-0175">Coiled coil</keyword>
<keyword evidence="1" id="KW-0805">Transcription regulation</keyword>
<keyword evidence="8" id="KW-1185">Reference proteome</keyword>
<dbReference type="InterPro" id="IPR046347">
    <property type="entry name" value="bZIP_sf"/>
</dbReference>
<dbReference type="GO" id="GO:0000981">
    <property type="term" value="F:DNA-binding transcription factor activity, RNA polymerase II-specific"/>
    <property type="evidence" value="ECO:0007669"/>
    <property type="project" value="TreeGrafter"/>
</dbReference>
<evidence type="ECO:0000259" key="6">
    <source>
        <dbReference type="PROSITE" id="PS50217"/>
    </source>
</evidence>
<name>I4Y716_WALMC</name>
<evidence type="ECO:0000256" key="5">
    <source>
        <dbReference type="SAM" id="MobiDB-lite"/>
    </source>
</evidence>
<feature type="domain" description="BZIP" evidence="6">
    <location>
        <begin position="142"/>
        <end position="196"/>
    </location>
</feature>
<sequence>MSHEDLSRLMFWLDSNNLSLPGPAAQNGEYNQEQDQNEKLRLLALQASRSDNPYEVLKSILDPTLGNLSKSNESNAQAGSSSQVYYQSTHSPTYPTVPTSGRYDDYPLIPSGAIPSTSRDTPANTVYNSSPSTNMPPIHDDKRRRNTLASARFRDRKKQRENALETIVERLKSQSEMLEGEASNLRKENNWLLSLLELDSAKQALQKHSSGKD</sequence>
<dbReference type="AlphaFoldDB" id="I4Y716"/>
<keyword evidence="3" id="KW-0804">Transcription</keyword>
<dbReference type="PROSITE" id="PS50217">
    <property type="entry name" value="BZIP"/>
    <property type="match status" value="1"/>
</dbReference>
<gene>
    <name evidence="7" type="ORF">WALSEDRAFT_70422</name>
</gene>
<dbReference type="OrthoDB" id="1939598at2759"/>
<evidence type="ECO:0000256" key="3">
    <source>
        <dbReference type="ARBA" id="ARBA00023163"/>
    </source>
</evidence>
<feature type="coiled-coil region" evidence="4">
    <location>
        <begin position="154"/>
        <end position="188"/>
    </location>
</feature>
<dbReference type="InterPro" id="IPR004827">
    <property type="entry name" value="bZIP"/>
</dbReference>
<dbReference type="SMART" id="SM00338">
    <property type="entry name" value="BRLZ"/>
    <property type="match status" value="1"/>
</dbReference>
<dbReference type="InterPro" id="IPR050946">
    <property type="entry name" value="AP-1_TF_bZIP"/>
</dbReference>
<dbReference type="PANTHER" id="PTHR11462">
    <property type="entry name" value="JUN TRANSCRIPTION FACTOR-RELATED"/>
    <property type="match status" value="1"/>
</dbReference>